<gene>
    <name evidence="1" type="ordered locus">Psta_1742</name>
</gene>
<evidence type="ECO:0008006" key="3">
    <source>
        <dbReference type="Google" id="ProtNLM"/>
    </source>
</evidence>
<dbReference type="SUPFAM" id="SSF53649">
    <property type="entry name" value="Alkaline phosphatase-like"/>
    <property type="match status" value="1"/>
</dbReference>
<reference evidence="1 2" key="1">
    <citation type="journal article" date="2009" name="Stand. Genomic Sci.">
        <title>Complete genome sequence of Pirellula staleyi type strain (ATCC 27377).</title>
        <authorList>
            <person name="Clum A."/>
            <person name="Tindall B.J."/>
            <person name="Sikorski J."/>
            <person name="Ivanova N."/>
            <person name="Mavrommatis K."/>
            <person name="Lucas S."/>
            <person name="Glavina del Rio T."/>
            <person name="Nolan M."/>
            <person name="Chen F."/>
            <person name="Tice H."/>
            <person name="Pitluck S."/>
            <person name="Cheng J.F."/>
            <person name="Chertkov O."/>
            <person name="Brettin T."/>
            <person name="Han C."/>
            <person name="Detter J.C."/>
            <person name="Kuske C."/>
            <person name="Bruce D."/>
            <person name="Goodwin L."/>
            <person name="Ovchinikova G."/>
            <person name="Pati A."/>
            <person name="Mikhailova N."/>
            <person name="Chen A."/>
            <person name="Palaniappan K."/>
            <person name="Land M."/>
            <person name="Hauser L."/>
            <person name="Chang Y.J."/>
            <person name="Jeffries C.D."/>
            <person name="Chain P."/>
            <person name="Rohde M."/>
            <person name="Goker M."/>
            <person name="Bristow J."/>
            <person name="Eisen J.A."/>
            <person name="Markowitz V."/>
            <person name="Hugenholtz P."/>
            <person name="Kyrpides N.C."/>
            <person name="Klenk H.P."/>
            <person name="Lapidus A."/>
        </authorList>
    </citation>
    <scope>NUCLEOTIDE SEQUENCE [LARGE SCALE GENOMIC DNA]</scope>
    <source>
        <strain evidence="2">ATCC 27377 / DSM 6068 / ICPB 4128</strain>
    </source>
</reference>
<accession>D2QYW2</accession>
<protein>
    <recommendedName>
        <fullName evidence="3">DUF1501 domain-containing protein</fullName>
    </recommendedName>
</protein>
<dbReference type="EMBL" id="CP001848">
    <property type="protein sequence ID" value="ADB16417.1"/>
    <property type="molecule type" value="Genomic_DNA"/>
</dbReference>
<dbReference type="PANTHER" id="PTHR43737:SF1">
    <property type="entry name" value="DUF1501 DOMAIN-CONTAINING PROTEIN"/>
    <property type="match status" value="1"/>
</dbReference>
<sequence>MISRVACIPACSSLRMILPDESLPRLEIAMVLSIQQRSAGALHSCRPDRRSSPTRRELLSIGTLALGGLMLPQLLEAEERIAQKSWIKKKSVVVLFLGGGASHIETFNPNMDAPQPYSSITGEVQTTVPGMTFGGTFPKLASVAKQMAVVRSFSHGIGDHVKAIAHVLSGGTDPTGEAKLGYGMGCATAKLGGATHPQTGLPMNSIVTSEEVDSQYRTERGRIERGAAPNALGSSVAPFNPSGGGTMLKNMELSLPIDRLDDRQELLAQLDRVDRQLDTSGAMLGTDRFQQQAIELIVRGAKSAFDLSKEDPRTIQRYDTRKFRVGKKSFQPSQLGRQMLLARRLCESGCRFVTVQSSGWDMHADGNNPGVAAGMEMLGRPLDHAVHTFLTDLAERGLDRDVLLVITGDFGRTPTINKNGGRDHYPKLGTLAFAGGGLKLGQVIGSSTAKNDAPASDPISPAMLCSTVMRTLFDPGQLRLDSSVPRDLAQLAEGRYIEELF</sequence>
<keyword evidence="2" id="KW-1185">Reference proteome</keyword>
<evidence type="ECO:0000313" key="1">
    <source>
        <dbReference type="EMBL" id="ADB16417.1"/>
    </source>
</evidence>
<name>D2QYW2_PIRSD</name>
<dbReference type="Pfam" id="PF07394">
    <property type="entry name" value="DUF1501"/>
    <property type="match status" value="1"/>
</dbReference>
<dbReference type="STRING" id="530564.Psta_1742"/>
<dbReference type="HOGENOM" id="CLU_035908_0_0_0"/>
<dbReference type="KEGG" id="psl:Psta_1742"/>
<dbReference type="PANTHER" id="PTHR43737">
    <property type="entry name" value="BLL7424 PROTEIN"/>
    <property type="match status" value="1"/>
</dbReference>
<organism evidence="1 2">
    <name type="scientific">Pirellula staleyi (strain ATCC 27377 / DSM 6068 / ICPB 4128)</name>
    <name type="common">Pirella staleyi</name>
    <dbReference type="NCBI Taxonomy" id="530564"/>
    <lineage>
        <taxon>Bacteria</taxon>
        <taxon>Pseudomonadati</taxon>
        <taxon>Planctomycetota</taxon>
        <taxon>Planctomycetia</taxon>
        <taxon>Pirellulales</taxon>
        <taxon>Pirellulaceae</taxon>
        <taxon>Pirellula</taxon>
    </lineage>
</organism>
<dbReference type="Proteomes" id="UP000001887">
    <property type="component" value="Chromosome"/>
</dbReference>
<dbReference type="AlphaFoldDB" id="D2QYW2"/>
<proteinExistence type="predicted"/>
<dbReference type="eggNOG" id="COG4102">
    <property type="taxonomic scope" value="Bacteria"/>
</dbReference>
<dbReference type="InterPro" id="IPR010869">
    <property type="entry name" value="DUF1501"/>
</dbReference>
<evidence type="ECO:0000313" key="2">
    <source>
        <dbReference type="Proteomes" id="UP000001887"/>
    </source>
</evidence>
<dbReference type="InterPro" id="IPR017850">
    <property type="entry name" value="Alkaline_phosphatase_core_sf"/>
</dbReference>